<sequence>MEEEGNNILLNRRAALFASATAGFGLAMGGTSAASDSVKTAAHTGPGGCSTPKSAVAKTQYGKVRGFVAGDVFHFKGIPYGQDTGGANRWLPAKPPQPWADEYLALVYGANCPQTLHNFRSIEHTFLQDWDDGFLGEDMLKLNVWTPSLSGSRPVMVYFHGGGFSFGSSYELPSHEGAQMARNHDIVQVSVNHRLNVLGFFDLAEVGGAAYEDSVNVGMTDLVAALKWVRENIANFGGDPNKVLIYGQSGGGSKVTTLLGMERAAGLYHRAIVMSGGGGNIPSGDQTREFSRQVVRRLGIGTGAAALDALQKMEWAKLFETGNAVAAEINGPATGFPGPGAPPPPMPRVGWGPTLDGRIITLRSYYDAVSPVSKDIPVMIGGTSEEGTRYSQNPTEAEWREQLAKTMGAQKAGMLVDAMKKAHPEKAIRTLSYGVQGLTMRNNVQRMVKLKYEQKGAPVYQYHFQWQSPQLDGVAGAWHTAELAFFFDNTKRCEQGTGDTPEARALATKCARAFAAFARTGDPSQPGLAWTPSDPTRCQTMVFDNRCRMEDDPEGAVRRILLT</sequence>
<feature type="domain" description="Carboxylesterase type B" evidence="4">
    <location>
        <begin position="54"/>
        <end position="547"/>
    </location>
</feature>
<evidence type="ECO:0000313" key="6">
    <source>
        <dbReference type="Proteomes" id="UP000015523"/>
    </source>
</evidence>
<dbReference type="PATRIC" id="fig|1346791.3.peg.184"/>
<keyword evidence="2 3" id="KW-0378">Hydrolase</keyword>
<dbReference type="InterPro" id="IPR002018">
    <property type="entry name" value="CarbesteraseB"/>
</dbReference>
<protein>
    <recommendedName>
        <fullName evidence="3">Carboxylic ester hydrolase</fullName>
        <ecNumber evidence="3">3.1.1.-</ecNumber>
    </recommendedName>
</protein>
<dbReference type="InterPro" id="IPR019826">
    <property type="entry name" value="Carboxylesterase_B_AS"/>
</dbReference>
<comment type="caution">
    <text evidence="5">The sequence shown here is derived from an EMBL/GenBank/DDBJ whole genome shotgun (WGS) entry which is preliminary data.</text>
</comment>
<dbReference type="PANTHER" id="PTHR43142">
    <property type="entry name" value="CARBOXYLIC ESTER HYDROLASE"/>
    <property type="match status" value="1"/>
</dbReference>
<dbReference type="GO" id="GO:0016787">
    <property type="term" value="F:hydrolase activity"/>
    <property type="evidence" value="ECO:0007669"/>
    <property type="project" value="UniProtKB-KW"/>
</dbReference>
<accession>T0KBY4</accession>
<keyword evidence="6" id="KW-1185">Reference proteome</keyword>
<gene>
    <name evidence="5" type="ORF">M529_00975</name>
</gene>
<reference evidence="5 6" key="1">
    <citation type="journal article" date="2013" name="Genome Announc.">
        <title>Draft Genome Sequence of Sphingobium ummariense Strain RL-3, a Hexachlorocyclohexane-Degrading Bacterium.</title>
        <authorList>
            <person name="Kohli P."/>
            <person name="Dua A."/>
            <person name="Sangwan N."/>
            <person name="Oldach P."/>
            <person name="Khurana J.P."/>
            <person name="Lal R."/>
        </authorList>
    </citation>
    <scope>NUCLEOTIDE SEQUENCE [LARGE SCALE GENOMIC DNA]</scope>
    <source>
        <strain evidence="5 6">RL-3</strain>
    </source>
</reference>
<evidence type="ECO:0000313" key="5">
    <source>
        <dbReference type="EMBL" id="EQB34219.1"/>
    </source>
</evidence>
<evidence type="ECO:0000256" key="2">
    <source>
        <dbReference type="ARBA" id="ARBA00022801"/>
    </source>
</evidence>
<dbReference type="Pfam" id="PF00135">
    <property type="entry name" value="COesterase"/>
    <property type="match status" value="1"/>
</dbReference>
<evidence type="ECO:0000256" key="1">
    <source>
        <dbReference type="ARBA" id="ARBA00005964"/>
    </source>
</evidence>
<dbReference type="AlphaFoldDB" id="T0KBY4"/>
<dbReference type="eggNOG" id="COG2272">
    <property type="taxonomic scope" value="Bacteria"/>
</dbReference>
<dbReference type="ESTHER" id="9sphn-t0kby4">
    <property type="family name" value="Carb_B_Bacteria"/>
</dbReference>
<dbReference type="RefSeq" id="WP_021316254.1">
    <property type="nucleotide sequence ID" value="NZ_AUWY01000019.1"/>
</dbReference>
<proteinExistence type="inferred from homology"/>
<comment type="similarity">
    <text evidence="1 3">Belongs to the type-B carboxylesterase/lipase family.</text>
</comment>
<dbReference type="PROSITE" id="PS00122">
    <property type="entry name" value="CARBOXYLESTERASE_B_1"/>
    <property type="match status" value="1"/>
</dbReference>
<evidence type="ECO:0000256" key="3">
    <source>
        <dbReference type="RuleBase" id="RU361235"/>
    </source>
</evidence>
<dbReference type="Proteomes" id="UP000015523">
    <property type="component" value="Unassembled WGS sequence"/>
</dbReference>
<dbReference type="SUPFAM" id="SSF53474">
    <property type="entry name" value="alpha/beta-Hydrolases"/>
    <property type="match status" value="1"/>
</dbReference>
<dbReference type="Gene3D" id="3.40.50.1820">
    <property type="entry name" value="alpha/beta hydrolase"/>
    <property type="match status" value="1"/>
</dbReference>
<dbReference type="PANTHER" id="PTHR43142:SF1">
    <property type="entry name" value="CARBOXYLIC ESTER HYDROLASE"/>
    <property type="match status" value="1"/>
</dbReference>
<dbReference type="EMBL" id="AUWY01000019">
    <property type="protein sequence ID" value="EQB34219.1"/>
    <property type="molecule type" value="Genomic_DNA"/>
</dbReference>
<dbReference type="OrthoDB" id="9775851at2"/>
<dbReference type="EC" id="3.1.1.-" evidence="3"/>
<evidence type="ECO:0000259" key="4">
    <source>
        <dbReference type="Pfam" id="PF00135"/>
    </source>
</evidence>
<name>T0KBY4_9SPHN</name>
<dbReference type="STRING" id="1346791.M529_00975"/>
<organism evidence="5 6">
    <name type="scientific">Sphingobium ummariense RL-3</name>
    <dbReference type="NCBI Taxonomy" id="1346791"/>
    <lineage>
        <taxon>Bacteria</taxon>
        <taxon>Pseudomonadati</taxon>
        <taxon>Pseudomonadota</taxon>
        <taxon>Alphaproteobacteria</taxon>
        <taxon>Sphingomonadales</taxon>
        <taxon>Sphingomonadaceae</taxon>
        <taxon>Sphingobium</taxon>
    </lineage>
</organism>
<dbReference type="InterPro" id="IPR029058">
    <property type="entry name" value="AB_hydrolase_fold"/>
</dbReference>